<name>A0A8S4QIE4_9NEOP</name>
<proteinExistence type="predicted"/>
<reference evidence="1" key="1">
    <citation type="submission" date="2022-03" db="EMBL/GenBank/DDBJ databases">
        <authorList>
            <person name="Lindestad O."/>
        </authorList>
    </citation>
    <scope>NUCLEOTIDE SEQUENCE</scope>
</reference>
<feature type="non-terminal residue" evidence="1">
    <location>
        <position position="1"/>
    </location>
</feature>
<evidence type="ECO:0000313" key="1">
    <source>
        <dbReference type="EMBL" id="CAH2210271.1"/>
    </source>
</evidence>
<comment type="caution">
    <text evidence="1">The sequence shown here is derived from an EMBL/GenBank/DDBJ whole genome shotgun (WGS) entry which is preliminary data.</text>
</comment>
<protein>
    <submittedName>
        <fullName evidence="1">Jg27645 protein</fullName>
    </submittedName>
</protein>
<dbReference type="EMBL" id="CAKXAJ010007103">
    <property type="protein sequence ID" value="CAH2210271.1"/>
    <property type="molecule type" value="Genomic_DNA"/>
</dbReference>
<organism evidence="1 2">
    <name type="scientific">Pararge aegeria aegeria</name>
    <dbReference type="NCBI Taxonomy" id="348720"/>
    <lineage>
        <taxon>Eukaryota</taxon>
        <taxon>Metazoa</taxon>
        <taxon>Ecdysozoa</taxon>
        <taxon>Arthropoda</taxon>
        <taxon>Hexapoda</taxon>
        <taxon>Insecta</taxon>
        <taxon>Pterygota</taxon>
        <taxon>Neoptera</taxon>
        <taxon>Endopterygota</taxon>
        <taxon>Lepidoptera</taxon>
        <taxon>Glossata</taxon>
        <taxon>Ditrysia</taxon>
        <taxon>Papilionoidea</taxon>
        <taxon>Nymphalidae</taxon>
        <taxon>Satyrinae</taxon>
        <taxon>Satyrini</taxon>
        <taxon>Parargina</taxon>
        <taxon>Pararge</taxon>
    </lineage>
</organism>
<evidence type="ECO:0000313" key="2">
    <source>
        <dbReference type="Proteomes" id="UP000838756"/>
    </source>
</evidence>
<dbReference type="AlphaFoldDB" id="A0A8S4QIE4"/>
<keyword evidence="2" id="KW-1185">Reference proteome</keyword>
<accession>A0A8S4QIE4</accession>
<dbReference type="Proteomes" id="UP000838756">
    <property type="component" value="Unassembled WGS sequence"/>
</dbReference>
<gene>
    <name evidence="1" type="primary">jg27645</name>
    <name evidence="1" type="ORF">PAEG_LOCUS2181</name>
</gene>
<sequence>ILTTSLTWYALQSYKLEVPGSVGSIRDMDLIKPPTPNRLARYHLRLHIHLPASEKLNKNKFADLNSVSTLLLTDIHEYLADFGYENKAQYVVSEDALQCLLEWNRPWEIPVTVHRIFELGKYLKLI</sequence>